<sequence>MGRPSPAVPLLPQLCGVCLVVGQCSPVLGVEGQLVGPVLHQGAHLVVKGGHAVAVDTRPPRPPTGHQRGRDRPVPRVGPHGRGGPVLAPPGGQGRQATEVRPRRGQGRPQGWAQGWEKG</sequence>
<feature type="signal peptide" evidence="2">
    <location>
        <begin position="1"/>
        <end position="29"/>
    </location>
</feature>
<dbReference type="EMBL" id="GIFC01008931">
    <property type="protein sequence ID" value="MXU91014.1"/>
    <property type="molecule type" value="Transcribed_RNA"/>
</dbReference>
<proteinExistence type="predicted"/>
<protein>
    <submittedName>
        <fullName evidence="3">Putative secreted protein</fullName>
    </submittedName>
</protein>
<name>A0A6B0UNA1_IXORI</name>
<reference evidence="3" key="1">
    <citation type="submission" date="2019-12" db="EMBL/GenBank/DDBJ databases">
        <title>An insight into the sialome of adult female Ixodes ricinus ticks feeding for 6 days.</title>
        <authorList>
            <person name="Perner J."/>
            <person name="Ribeiro J.M.C."/>
        </authorList>
    </citation>
    <scope>NUCLEOTIDE SEQUENCE</scope>
    <source>
        <strain evidence="3">Semi-engorged</strain>
        <tissue evidence="3">Salivary glands</tissue>
    </source>
</reference>
<accession>A0A6B0UNA1</accession>
<organism evidence="3">
    <name type="scientific">Ixodes ricinus</name>
    <name type="common">Common tick</name>
    <name type="synonym">Acarus ricinus</name>
    <dbReference type="NCBI Taxonomy" id="34613"/>
    <lineage>
        <taxon>Eukaryota</taxon>
        <taxon>Metazoa</taxon>
        <taxon>Ecdysozoa</taxon>
        <taxon>Arthropoda</taxon>
        <taxon>Chelicerata</taxon>
        <taxon>Arachnida</taxon>
        <taxon>Acari</taxon>
        <taxon>Parasitiformes</taxon>
        <taxon>Ixodida</taxon>
        <taxon>Ixodoidea</taxon>
        <taxon>Ixodidae</taxon>
        <taxon>Ixodinae</taxon>
        <taxon>Ixodes</taxon>
    </lineage>
</organism>
<evidence type="ECO:0000256" key="2">
    <source>
        <dbReference type="SAM" id="SignalP"/>
    </source>
</evidence>
<evidence type="ECO:0000256" key="1">
    <source>
        <dbReference type="SAM" id="MobiDB-lite"/>
    </source>
</evidence>
<keyword evidence="2" id="KW-0732">Signal</keyword>
<dbReference type="AlphaFoldDB" id="A0A6B0UNA1"/>
<feature type="region of interest" description="Disordered" evidence="1">
    <location>
        <begin position="50"/>
        <end position="119"/>
    </location>
</feature>
<feature type="compositionally biased region" description="Low complexity" evidence="1">
    <location>
        <begin position="107"/>
        <end position="119"/>
    </location>
</feature>
<feature type="chain" id="PRO_5025505777" evidence="2">
    <location>
        <begin position="30"/>
        <end position="119"/>
    </location>
</feature>
<evidence type="ECO:0000313" key="3">
    <source>
        <dbReference type="EMBL" id="MXU91014.1"/>
    </source>
</evidence>